<keyword evidence="3" id="KW-1185">Reference proteome</keyword>
<evidence type="ECO:0000313" key="2">
    <source>
        <dbReference type="EMBL" id="MBH5328986.1"/>
    </source>
</evidence>
<organism evidence="2 3">
    <name type="scientific">Eikenella glucosivorans</name>
    <dbReference type="NCBI Taxonomy" id="2766967"/>
    <lineage>
        <taxon>Bacteria</taxon>
        <taxon>Pseudomonadati</taxon>
        <taxon>Pseudomonadota</taxon>
        <taxon>Betaproteobacteria</taxon>
        <taxon>Neisseriales</taxon>
        <taxon>Neisseriaceae</taxon>
        <taxon>Eikenella</taxon>
    </lineage>
</organism>
<gene>
    <name evidence="2" type="ORF">H9Q10_04800</name>
</gene>
<keyword evidence="1" id="KW-0175">Coiled coil</keyword>
<accession>A0ABS0N9J7</accession>
<dbReference type="EMBL" id="JACSGR010000003">
    <property type="protein sequence ID" value="MBH5328986.1"/>
    <property type="molecule type" value="Genomic_DNA"/>
</dbReference>
<dbReference type="Proteomes" id="UP000768471">
    <property type="component" value="Unassembled WGS sequence"/>
</dbReference>
<proteinExistence type="predicted"/>
<evidence type="ECO:0000313" key="3">
    <source>
        <dbReference type="Proteomes" id="UP000768471"/>
    </source>
</evidence>
<name>A0ABS0N9J7_9NEIS</name>
<sequence>MATRRWQRLKTCRVCRRLKYLRNYRYIGSGRERHKERADSWSDVCRECENEAKALKAQ</sequence>
<comment type="caution">
    <text evidence="2">The sequence shown here is derived from an EMBL/GenBank/DDBJ whole genome shotgun (WGS) entry which is preliminary data.</text>
</comment>
<feature type="coiled-coil region" evidence="1">
    <location>
        <begin position="31"/>
        <end position="58"/>
    </location>
</feature>
<evidence type="ECO:0000256" key="1">
    <source>
        <dbReference type="SAM" id="Coils"/>
    </source>
</evidence>
<protein>
    <submittedName>
        <fullName evidence="2">Uncharacterized protein</fullName>
    </submittedName>
</protein>
<dbReference type="RefSeq" id="WP_153715181.1">
    <property type="nucleotide sequence ID" value="NZ_JACSGR010000003.1"/>
</dbReference>
<reference evidence="2 3" key="1">
    <citation type="submission" date="2020-09" db="EMBL/GenBank/DDBJ databases">
        <title>Eikenella S3660 sp. nov., isolated from a throat swab.</title>
        <authorList>
            <person name="Buhl M."/>
        </authorList>
    </citation>
    <scope>NUCLEOTIDE SEQUENCE [LARGE SCALE GENOMIC DNA]</scope>
    <source>
        <strain evidence="2 3">S3360</strain>
    </source>
</reference>